<feature type="compositionally biased region" description="Gly residues" evidence="3">
    <location>
        <begin position="191"/>
        <end position="204"/>
    </location>
</feature>
<keyword evidence="2" id="KW-0694">RNA-binding</keyword>
<dbReference type="InterPro" id="IPR004087">
    <property type="entry name" value="KH_dom"/>
</dbReference>
<feature type="compositionally biased region" description="Basic and acidic residues" evidence="3">
    <location>
        <begin position="44"/>
        <end position="56"/>
    </location>
</feature>
<feature type="region of interest" description="Disordered" evidence="3">
    <location>
        <begin position="35"/>
        <end position="64"/>
    </location>
</feature>
<dbReference type="GO" id="GO:0010468">
    <property type="term" value="P:regulation of gene expression"/>
    <property type="evidence" value="ECO:0007669"/>
    <property type="project" value="UniProtKB-ARBA"/>
</dbReference>
<dbReference type="PANTHER" id="PTHR10288">
    <property type="entry name" value="KH DOMAIN CONTAINING RNA BINDING PROTEIN"/>
    <property type="match status" value="1"/>
</dbReference>
<dbReference type="EMBL" id="AJVK01023133">
    <property type="status" value="NOT_ANNOTATED_CDS"/>
    <property type="molecule type" value="Genomic_DNA"/>
</dbReference>
<dbReference type="EnsemblMetazoa" id="PPAI001702-RA">
    <property type="protein sequence ID" value="PPAI001702-PA"/>
    <property type="gene ID" value="PPAI001702"/>
</dbReference>
<reference evidence="5" key="1">
    <citation type="submission" date="2022-08" db="UniProtKB">
        <authorList>
            <consortium name="EnsemblMetazoa"/>
        </authorList>
    </citation>
    <scope>IDENTIFICATION</scope>
    <source>
        <strain evidence="5">Israel</strain>
    </source>
</reference>
<dbReference type="CDD" id="cd22396">
    <property type="entry name" value="KH-I_FUBP_rpt1"/>
    <property type="match status" value="1"/>
</dbReference>
<dbReference type="SMART" id="SM00322">
    <property type="entry name" value="KH"/>
    <property type="match status" value="2"/>
</dbReference>
<dbReference type="SUPFAM" id="SSF54791">
    <property type="entry name" value="Eukaryotic type KH-domain (KH-domain type I)"/>
    <property type="match status" value="2"/>
</dbReference>
<dbReference type="Gene3D" id="3.30.300.20">
    <property type="match status" value="1"/>
</dbReference>
<dbReference type="Gene3D" id="3.30.1370.10">
    <property type="entry name" value="K Homology domain, type 1"/>
    <property type="match status" value="1"/>
</dbReference>
<evidence type="ECO:0000256" key="1">
    <source>
        <dbReference type="ARBA" id="ARBA00022737"/>
    </source>
</evidence>
<dbReference type="Pfam" id="PF00013">
    <property type="entry name" value="KH_1"/>
    <property type="match status" value="2"/>
</dbReference>
<proteinExistence type="predicted"/>
<evidence type="ECO:0000313" key="6">
    <source>
        <dbReference type="Proteomes" id="UP000092462"/>
    </source>
</evidence>
<dbReference type="AlphaFoldDB" id="A0A1B0D2X9"/>
<dbReference type="GO" id="GO:0003723">
    <property type="term" value="F:RNA binding"/>
    <property type="evidence" value="ECO:0007669"/>
    <property type="project" value="UniProtKB-UniRule"/>
</dbReference>
<evidence type="ECO:0000256" key="3">
    <source>
        <dbReference type="SAM" id="MobiDB-lite"/>
    </source>
</evidence>
<dbReference type="InterPro" id="IPR015946">
    <property type="entry name" value="KH_dom-like_a/b"/>
</dbReference>
<evidence type="ECO:0000259" key="4">
    <source>
        <dbReference type="SMART" id="SM00322"/>
    </source>
</evidence>
<feature type="domain" description="K Homology" evidence="4">
    <location>
        <begin position="206"/>
        <end position="245"/>
    </location>
</feature>
<organism evidence="5 6">
    <name type="scientific">Phlebotomus papatasi</name>
    <name type="common">Sandfly</name>
    <dbReference type="NCBI Taxonomy" id="29031"/>
    <lineage>
        <taxon>Eukaryota</taxon>
        <taxon>Metazoa</taxon>
        <taxon>Ecdysozoa</taxon>
        <taxon>Arthropoda</taxon>
        <taxon>Hexapoda</taxon>
        <taxon>Insecta</taxon>
        <taxon>Pterygota</taxon>
        <taxon>Neoptera</taxon>
        <taxon>Endopterygota</taxon>
        <taxon>Diptera</taxon>
        <taxon>Nematocera</taxon>
        <taxon>Psychodoidea</taxon>
        <taxon>Psychodidae</taxon>
        <taxon>Phlebotomus</taxon>
        <taxon>Phlebotomus</taxon>
    </lineage>
</organism>
<sequence>MLNRFIGFCRFCKHKHLNVTAREIIALQIAAKIHPGSQQQGQKRSLEDGPEPDNKKFSGGGDFGNAGGAGLTPAAMQAAAQAAAVAARLSVNPNATVNEEIKIPDKMVGLIIGRGGEQITRLQADSGCKIQMAADSGGGPERMCSLSGPRDAVSRAKEMIQKIVSQHGNGTIEVVSHTTLPSLGSSNSSYGSGGDNRGGGGSGGGYPAYQEMMIPGSKVGLVIGKGGETIKMLQEKTGAKMIVIQD</sequence>
<dbReference type="Proteomes" id="UP000092462">
    <property type="component" value="Unassembled WGS sequence"/>
</dbReference>
<dbReference type="InterPro" id="IPR004088">
    <property type="entry name" value="KH_dom_type_1"/>
</dbReference>
<protein>
    <recommendedName>
        <fullName evidence="4">K Homology domain-containing protein</fullName>
    </recommendedName>
</protein>
<evidence type="ECO:0000313" key="5">
    <source>
        <dbReference type="EnsemblMetazoa" id="PPAI001702-PA"/>
    </source>
</evidence>
<feature type="region of interest" description="Disordered" evidence="3">
    <location>
        <begin position="179"/>
        <end position="204"/>
    </location>
</feature>
<dbReference type="VEuPathDB" id="VectorBase:PPAPM1_010471"/>
<keyword evidence="1" id="KW-0677">Repeat</keyword>
<evidence type="ECO:0000256" key="2">
    <source>
        <dbReference type="PROSITE-ProRule" id="PRU00117"/>
    </source>
</evidence>
<name>A0A1B0D2X9_PHLPP</name>
<dbReference type="InterPro" id="IPR036612">
    <property type="entry name" value="KH_dom_type_1_sf"/>
</dbReference>
<dbReference type="PROSITE" id="PS50084">
    <property type="entry name" value="KH_TYPE_1"/>
    <property type="match status" value="2"/>
</dbReference>
<keyword evidence="6" id="KW-1185">Reference proteome</keyword>
<accession>A0A1B0D2X9</accession>
<dbReference type="VEuPathDB" id="VectorBase:PPAI001702"/>
<feature type="domain" description="K Homology" evidence="4">
    <location>
        <begin position="95"/>
        <end position="165"/>
    </location>
</feature>